<proteinExistence type="predicted"/>
<name>A0AAV3XNX4_9CYAN</name>
<reference evidence="2" key="1">
    <citation type="submission" date="2019-10" db="EMBL/GenBank/DDBJ databases">
        <title>Draft genome sequece of Microseira wollei NIES-4236.</title>
        <authorList>
            <person name="Yamaguchi H."/>
            <person name="Suzuki S."/>
            <person name="Kawachi M."/>
        </authorList>
    </citation>
    <scope>NUCLEOTIDE SEQUENCE</scope>
    <source>
        <strain evidence="2">NIES-4236</strain>
    </source>
</reference>
<keyword evidence="3" id="KW-1185">Reference proteome</keyword>
<accession>A0AAV3XNX4</accession>
<feature type="transmembrane region" description="Helical" evidence="1">
    <location>
        <begin position="21"/>
        <end position="39"/>
    </location>
</feature>
<keyword evidence="1" id="KW-1133">Transmembrane helix</keyword>
<feature type="transmembrane region" description="Helical" evidence="1">
    <location>
        <begin position="379"/>
        <end position="404"/>
    </location>
</feature>
<protein>
    <recommendedName>
        <fullName evidence="4">Glycosyltransferase RgtA/B/C/D-like domain-containing protein</fullName>
    </recommendedName>
</protein>
<sequence length="570" mass="64505">MAIARMQQFLISLDSKPASGRVRFWFCLSLGFSVLYGFLGLREGFGSEYVVQDDARQHVFWMLRFLDPELFPKDLIADYFQSVAPGGYKAVYQLAAGLGINPLLLNKLLPMVLGIVTTCYCFGVSMQLLPIPATGFMATLLLNQAIWMKDDLVSGTPRAFLYPFFMAFLYYLLRRNLVGVAVAIALLGSFYPQYTFVAVVLLVLRVLDWQNNRSDLLLCATGLGVAFLVLLPYAFSSDKFGPTITAAAARQLPDFLPGGRTQFFHENPWHFWINGRRSGFFPRYFFAPATLWLGVLLPIFMRFSDKFTLVKHVKNGVLLLQILLASLVMFFAAHAAIFKLHVPSRYTGYNLRIIMSFAGAIALTILIDKILTSAKEDPFFLLPLSIVPKLCMGMLLILIFYPAFVPDFPETNYRVGKTPALYEYFQKQPKDILIASLAEEANNLPSFSQRSILTGRKYAVPYQVGYYNQFRQRTSDLIRAQYSPKITEVKDFIKKYGIDFWLLDRAAFTTEYVANDEWLAQYQPATKVAIEKLKQGAIPALSKVTSRCKVFQVDNLVVLQAECIAKSKQN</sequence>
<evidence type="ECO:0000256" key="1">
    <source>
        <dbReference type="SAM" id="Phobius"/>
    </source>
</evidence>
<comment type="caution">
    <text evidence="2">The sequence shown here is derived from an EMBL/GenBank/DDBJ whole genome shotgun (WGS) entry which is preliminary data.</text>
</comment>
<feature type="transmembrane region" description="Helical" evidence="1">
    <location>
        <begin position="108"/>
        <end position="131"/>
    </location>
</feature>
<gene>
    <name evidence="2" type="ORF">MiSe_81700</name>
</gene>
<feature type="transmembrane region" description="Helical" evidence="1">
    <location>
        <begin position="316"/>
        <end position="337"/>
    </location>
</feature>
<keyword evidence="1" id="KW-0812">Transmembrane</keyword>
<dbReference type="AlphaFoldDB" id="A0AAV3XNX4"/>
<organism evidence="2 3">
    <name type="scientific">Microseira wollei NIES-4236</name>
    <dbReference type="NCBI Taxonomy" id="2530354"/>
    <lineage>
        <taxon>Bacteria</taxon>
        <taxon>Bacillati</taxon>
        <taxon>Cyanobacteriota</taxon>
        <taxon>Cyanophyceae</taxon>
        <taxon>Oscillatoriophycideae</taxon>
        <taxon>Aerosakkonematales</taxon>
        <taxon>Aerosakkonemataceae</taxon>
        <taxon>Microseira</taxon>
    </lineage>
</organism>
<keyword evidence="1" id="KW-0472">Membrane</keyword>
<dbReference type="Proteomes" id="UP001050975">
    <property type="component" value="Unassembled WGS sequence"/>
</dbReference>
<evidence type="ECO:0000313" key="3">
    <source>
        <dbReference type="Proteomes" id="UP001050975"/>
    </source>
</evidence>
<feature type="transmembrane region" description="Helical" evidence="1">
    <location>
        <begin position="349"/>
        <end position="367"/>
    </location>
</feature>
<dbReference type="EMBL" id="BLAY01000216">
    <property type="protein sequence ID" value="GET43348.1"/>
    <property type="molecule type" value="Genomic_DNA"/>
</dbReference>
<evidence type="ECO:0000313" key="2">
    <source>
        <dbReference type="EMBL" id="GET43348.1"/>
    </source>
</evidence>
<evidence type="ECO:0008006" key="4">
    <source>
        <dbReference type="Google" id="ProtNLM"/>
    </source>
</evidence>
<feature type="transmembrane region" description="Helical" evidence="1">
    <location>
        <begin position="284"/>
        <end position="304"/>
    </location>
</feature>
<feature type="transmembrane region" description="Helical" evidence="1">
    <location>
        <begin position="152"/>
        <end position="173"/>
    </location>
</feature>
<feature type="transmembrane region" description="Helical" evidence="1">
    <location>
        <begin position="216"/>
        <end position="235"/>
    </location>
</feature>
<feature type="transmembrane region" description="Helical" evidence="1">
    <location>
        <begin position="179"/>
        <end position="204"/>
    </location>
</feature>